<reference evidence="2 3" key="1">
    <citation type="submission" date="2018-05" db="EMBL/GenBank/DDBJ databases">
        <title>Genomic Encyclopedia of Type Strains, Phase IV (KMG-IV): sequencing the most valuable type-strain genomes for metagenomic binning, comparative biology and taxonomic classification.</title>
        <authorList>
            <person name="Goeker M."/>
        </authorList>
    </citation>
    <scope>NUCLEOTIDE SEQUENCE [LARGE SCALE GENOMIC DNA]</scope>
    <source>
        <strain evidence="2 3">JC118</strain>
    </source>
</reference>
<keyword evidence="3" id="KW-1185">Reference proteome</keyword>
<organism evidence="2 3">
    <name type="scientific">Dielma fastidiosa</name>
    <dbReference type="NCBI Taxonomy" id="1034346"/>
    <lineage>
        <taxon>Bacteria</taxon>
        <taxon>Bacillati</taxon>
        <taxon>Bacillota</taxon>
        <taxon>Erysipelotrichia</taxon>
        <taxon>Erysipelotrichales</taxon>
        <taxon>Erysipelotrichaceae</taxon>
        <taxon>Dielma</taxon>
    </lineage>
</organism>
<dbReference type="Proteomes" id="UP001276902">
    <property type="component" value="Unassembled WGS sequence"/>
</dbReference>
<protein>
    <submittedName>
        <fullName evidence="2">Uncharacterized protein</fullName>
    </submittedName>
</protein>
<evidence type="ECO:0000313" key="1">
    <source>
        <dbReference type="EMBL" id="MDY5168960.1"/>
    </source>
</evidence>
<dbReference type="EMBL" id="QJKH01000002">
    <property type="protein sequence ID" value="PXX81053.1"/>
    <property type="molecule type" value="Genomic_DNA"/>
</dbReference>
<comment type="caution">
    <text evidence="2">The sequence shown here is derived from an EMBL/GenBank/DDBJ whole genome shotgun (WGS) entry which is preliminary data.</text>
</comment>
<gene>
    <name evidence="2" type="ORF">DES51_102172</name>
    <name evidence="1" type="ORF">MQE39_12650</name>
</gene>
<sequence length="65" mass="7447">MQNKEELINLLNCLRQGIDEGELHQLKERESRLISQACHCGFIESDLQLTPIGLNYLQNNSACFN</sequence>
<evidence type="ECO:0000313" key="3">
    <source>
        <dbReference type="Proteomes" id="UP000247612"/>
    </source>
</evidence>
<dbReference type="GeneID" id="94441261"/>
<reference evidence="1" key="2">
    <citation type="submission" date="2022-03" db="EMBL/GenBank/DDBJ databases">
        <title>First case of bacteraemia caused by Dielma fastidiosa in a patient hospitalised with diverticulitis.</title>
        <authorList>
            <person name="Forman-Ankjaer B."/>
            <person name="Hvid-Jensen F."/>
            <person name="Kobel C.M."/>
            <person name="Greve T."/>
        </authorList>
    </citation>
    <scope>NUCLEOTIDE SEQUENCE</scope>
    <source>
        <strain evidence="1">AUH_DF_2021</strain>
    </source>
</reference>
<name>A0A2V2F7E2_9FIRM</name>
<dbReference type="EMBL" id="JALDAW010000022">
    <property type="protein sequence ID" value="MDY5168960.1"/>
    <property type="molecule type" value="Genomic_DNA"/>
</dbReference>
<proteinExistence type="predicted"/>
<accession>A0A2V2F7E2</accession>
<evidence type="ECO:0000313" key="2">
    <source>
        <dbReference type="EMBL" id="PXX81053.1"/>
    </source>
</evidence>
<dbReference type="AlphaFoldDB" id="A0A2V2F7E2"/>
<dbReference type="Proteomes" id="UP000247612">
    <property type="component" value="Unassembled WGS sequence"/>
</dbReference>
<dbReference type="OrthoDB" id="9861095at2"/>
<dbReference type="RefSeq" id="WP_022938678.1">
    <property type="nucleotide sequence ID" value="NZ_BAABZA010000002.1"/>
</dbReference>